<evidence type="ECO:0000313" key="2">
    <source>
        <dbReference type="Proteomes" id="UP001157418"/>
    </source>
</evidence>
<dbReference type="AlphaFoldDB" id="A0AAU9P618"/>
<reference evidence="1 2" key="1">
    <citation type="submission" date="2022-01" db="EMBL/GenBank/DDBJ databases">
        <authorList>
            <person name="Xiong W."/>
            <person name="Schranz E."/>
        </authorList>
    </citation>
    <scope>NUCLEOTIDE SEQUENCE [LARGE SCALE GENOMIC DNA]</scope>
</reference>
<comment type="caution">
    <text evidence="1">The sequence shown here is derived from an EMBL/GenBank/DDBJ whole genome shotgun (WGS) entry which is preliminary data.</text>
</comment>
<proteinExistence type="predicted"/>
<name>A0AAU9P618_9ASTR</name>
<evidence type="ECO:0000313" key="1">
    <source>
        <dbReference type="EMBL" id="CAH1445479.1"/>
    </source>
</evidence>
<dbReference type="Proteomes" id="UP001157418">
    <property type="component" value="Unassembled WGS sequence"/>
</dbReference>
<protein>
    <submittedName>
        <fullName evidence="1">Uncharacterized protein</fullName>
    </submittedName>
</protein>
<keyword evidence="2" id="KW-1185">Reference proteome</keyword>
<gene>
    <name evidence="1" type="ORF">LVIROSA_LOCUS31238</name>
</gene>
<dbReference type="EMBL" id="CAKMRJ010005523">
    <property type="protein sequence ID" value="CAH1445479.1"/>
    <property type="molecule type" value="Genomic_DNA"/>
</dbReference>
<sequence length="89" mass="9592">MSGLFLLSQNCRDHYLRLFQGVLSVTFATSPHLLSATSAHLFPPVTSAHLFPPATSSHLFLPPTSGSPHLTEDCNNYSALQALATIKKA</sequence>
<accession>A0AAU9P618</accession>
<organism evidence="1 2">
    <name type="scientific">Lactuca virosa</name>
    <dbReference type="NCBI Taxonomy" id="75947"/>
    <lineage>
        <taxon>Eukaryota</taxon>
        <taxon>Viridiplantae</taxon>
        <taxon>Streptophyta</taxon>
        <taxon>Embryophyta</taxon>
        <taxon>Tracheophyta</taxon>
        <taxon>Spermatophyta</taxon>
        <taxon>Magnoliopsida</taxon>
        <taxon>eudicotyledons</taxon>
        <taxon>Gunneridae</taxon>
        <taxon>Pentapetalae</taxon>
        <taxon>asterids</taxon>
        <taxon>campanulids</taxon>
        <taxon>Asterales</taxon>
        <taxon>Asteraceae</taxon>
        <taxon>Cichorioideae</taxon>
        <taxon>Cichorieae</taxon>
        <taxon>Lactucinae</taxon>
        <taxon>Lactuca</taxon>
    </lineage>
</organism>